<protein>
    <recommendedName>
        <fullName evidence="3">DUF1540 domain-containing protein</fullName>
    </recommendedName>
</protein>
<evidence type="ECO:0000313" key="1">
    <source>
        <dbReference type="EMBL" id="ADU26945.1"/>
    </source>
</evidence>
<reference evidence="1 2" key="1">
    <citation type="submission" date="2010-12" db="EMBL/GenBank/DDBJ databases">
        <title>Complete sequence of Ethanoligenens harbinense YUAN-3.</title>
        <authorList>
            <person name="Lucas S."/>
            <person name="Copeland A."/>
            <person name="Lapidus A."/>
            <person name="Cheng J.-F."/>
            <person name="Bruce D."/>
            <person name="Goodwin L."/>
            <person name="Pitluck S."/>
            <person name="Chertkov O."/>
            <person name="Misra M."/>
            <person name="Detter J.C."/>
            <person name="Han C."/>
            <person name="Tapia R."/>
            <person name="Land M."/>
            <person name="Hauser L."/>
            <person name="Jeffries C."/>
            <person name="Kyrpides N."/>
            <person name="Ivanova N."/>
            <person name="Mikhailova N."/>
            <person name="Wang A."/>
            <person name="Mouttaki H."/>
            <person name="He Z."/>
            <person name="Zhou J."/>
            <person name="Hemme C.L."/>
            <person name="Woyke T."/>
        </authorList>
    </citation>
    <scope>NUCLEOTIDE SEQUENCE [LARGE SCALE GENOMIC DNA]</scope>
    <source>
        <strain evidence="2">DSM 18485 / JCM 12961 / CGMCC 1.5033 / YUAN-3</strain>
    </source>
</reference>
<dbReference type="STRING" id="663278.Ethha_1408"/>
<dbReference type="HOGENOM" id="CLU_2953556_0_0_9"/>
<dbReference type="RefSeq" id="WP_013485300.1">
    <property type="nucleotide sequence ID" value="NC_014828.1"/>
</dbReference>
<dbReference type="KEGG" id="eha:Ethha_1408"/>
<evidence type="ECO:0000313" key="2">
    <source>
        <dbReference type="Proteomes" id="UP000001551"/>
    </source>
</evidence>
<keyword evidence="2" id="KW-1185">Reference proteome</keyword>
<accession>E6U6X8</accession>
<dbReference type="AlphaFoldDB" id="E6U6X8"/>
<organism evidence="1 2">
    <name type="scientific">Ethanoligenens harbinense (strain DSM 18485 / JCM 12961 / CGMCC 1.5033 / YUAN-3)</name>
    <dbReference type="NCBI Taxonomy" id="663278"/>
    <lineage>
        <taxon>Bacteria</taxon>
        <taxon>Bacillati</taxon>
        <taxon>Bacillota</taxon>
        <taxon>Clostridia</taxon>
        <taxon>Eubacteriales</taxon>
        <taxon>Oscillospiraceae</taxon>
        <taxon>Ethanoligenens</taxon>
    </lineage>
</organism>
<sequence>MSLIQCTNDCKFQKDGYCNLEKAGLLSDTSCSGEKKDCLYYQARQPQTAAYTPQEPGRL</sequence>
<dbReference type="Proteomes" id="UP000001551">
    <property type="component" value="Chromosome"/>
</dbReference>
<dbReference type="EMBL" id="CP002400">
    <property type="protein sequence ID" value="ADU26945.1"/>
    <property type="molecule type" value="Genomic_DNA"/>
</dbReference>
<proteinExistence type="predicted"/>
<name>E6U6X8_ETHHY</name>
<evidence type="ECO:0008006" key="3">
    <source>
        <dbReference type="Google" id="ProtNLM"/>
    </source>
</evidence>
<gene>
    <name evidence="1" type="ordered locus">Ethha_1408</name>
</gene>